<proteinExistence type="predicted"/>
<sequence length="1455" mass="164006">MEPRAKVMGKSGELECGQDLWSAKDGSDSNAIILPGKRMNKKKGKTKVHEQLTKKKQSLTKSQKRKLIKIEEEKEKALLLSKSLETLEKHKLRDDAYALMWSSRNLGQVETARERRRRAVQFSKVGLALPHSDQPCKRKAAVSPSHEIEPDSDTFQSTKGLVDIDSRQPVIAEREVISKASLAFTKESDSSSALGAIDGYDATKAVEEMSNKIDETCMREDAQDSLPMTFNSDRSESNIPMDPAIESPKRRIRETGNLADCPRQQVISAPVVVHVLRPKEVENKRKDLPIVMLEQEIMEAINENITVIICGETGCGKTTQVPQFLYEAGFGSDKSSLRSGIIGVTQPRRIAVLATAKRVAFELGLRLGKEVGFQVRHDRRIGNNCSIKFMTDGILLREVQSDFLLRKYSIIILDEAHERSLHTDILIGMLSRVIQQRQIIYEEQQRKVFSGERISPESMIFPLKLVLMSATLRVDDFVSGRRIFRNPPPVIEVPTRQFPVTVHFSKRTEIVDYVGQAYKKVLSIHKRLPPGGILVFVTGQREVEYLCRRLRKTSMEIVENISKRNAEKEVSTIAAGNANEENDMKEINEAFEMPGTLYHDQTDRFSSYEDDLGDLDDNESDFSDDMETDSDLEGADDADLLNHETETNNDLSEVFEDEGRLASLKAAFEVLDGKKTTLNPDSGEKQVVPSTPEGCSNQSIPNVGEKRGGGLCAGAMCVLPLYSMLSGSAQLRVLEGVREGERLVVVATNVAETSLTIPGIKYVVDTGREKVKNYNPNGVETYEIQWISKASAAQRAGRAGRTAPGHCYRLYSSAVFNNIFPDFSSAVISKVPVDDIVLIMKSIGVHKVSNFPFPTPPEATALAEAERCLTTLEALDSNGRLTPLGKAMAHYPVRPRHSRMLLTVIQIMRKVKSYDRANLVLGYAVAAAASLSYPNPFVMQFEGSQTDTDGLKQDEEKSIDKEEKLGRKKLKESAKLSRAKFSNPSSDVLTIAYALQCFELSKRPVDFCNDHSLHLKTMEEISKLRKQLLQLMFNQSFNDPQQEFSWSHGSMEDVERAWRVFSDKHPLLLNEEELLGQAICAGWADRVAKRVRGVSASEGDRKVNAARYQACMVKETVFLHRWSSLSKFAPEFVVYSELLNTKRTYMHVATSVKSDWLVKYAKSLCTLSAPLVDPKPYYDPLTDQVFNWVVPTFGPHLWQLPLHGVPIIDDLHRVSVFSAALLEGNVLPCLRSVKKFMSASPASILRPEASAQRRVGNLLKKLKSRLRIIDSCAMLRETWNENPRELYTEILDWFQESFHDQFEDLWAKMHHERLHISRSYLIDLLFNVECFKCGVKLVEDKTSWDRIIKQYESGSGFSFEGRGQIQQQNKNCLFTSSWPMTFLSICRARETSRREGIPVRVRGRKSLSFPPSGFLLRSDTRCPTLDRVVTSFNRFGFGLIEHSLRSSFFVHVVIL</sequence>
<accession>A0ACB7XY14</accession>
<evidence type="ECO:0000313" key="1">
    <source>
        <dbReference type="EMBL" id="KAH7845668.1"/>
    </source>
</evidence>
<reference evidence="1 2" key="1">
    <citation type="journal article" date="2021" name="Hortic Res">
        <title>High-quality reference genome and annotation aids understanding of berry development for evergreen blueberry (Vaccinium darrowii).</title>
        <authorList>
            <person name="Yu J."/>
            <person name="Hulse-Kemp A.M."/>
            <person name="Babiker E."/>
            <person name="Staton M."/>
        </authorList>
    </citation>
    <scope>NUCLEOTIDE SEQUENCE [LARGE SCALE GENOMIC DNA]</scope>
    <source>
        <strain evidence="2">cv. NJ 8807/NJ 8810</strain>
        <tissue evidence="1">Young leaf</tissue>
    </source>
</reference>
<dbReference type="Proteomes" id="UP000828048">
    <property type="component" value="Chromosome 5"/>
</dbReference>
<organism evidence="1 2">
    <name type="scientific">Vaccinium darrowii</name>
    <dbReference type="NCBI Taxonomy" id="229202"/>
    <lineage>
        <taxon>Eukaryota</taxon>
        <taxon>Viridiplantae</taxon>
        <taxon>Streptophyta</taxon>
        <taxon>Embryophyta</taxon>
        <taxon>Tracheophyta</taxon>
        <taxon>Spermatophyta</taxon>
        <taxon>Magnoliopsida</taxon>
        <taxon>eudicotyledons</taxon>
        <taxon>Gunneridae</taxon>
        <taxon>Pentapetalae</taxon>
        <taxon>asterids</taxon>
        <taxon>Ericales</taxon>
        <taxon>Ericaceae</taxon>
        <taxon>Vaccinioideae</taxon>
        <taxon>Vaccinieae</taxon>
        <taxon>Vaccinium</taxon>
    </lineage>
</organism>
<comment type="caution">
    <text evidence="1">The sequence shown here is derived from an EMBL/GenBank/DDBJ whole genome shotgun (WGS) entry which is preliminary data.</text>
</comment>
<protein>
    <submittedName>
        <fullName evidence="1">Uncharacterized protein</fullName>
    </submittedName>
</protein>
<evidence type="ECO:0000313" key="2">
    <source>
        <dbReference type="Proteomes" id="UP000828048"/>
    </source>
</evidence>
<keyword evidence="2" id="KW-1185">Reference proteome</keyword>
<dbReference type="EMBL" id="CM037155">
    <property type="protein sequence ID" value="KAH7845668.1"/>
    <property type="molecule type" value="Genomic_DNA"/>
</dbReference>
<name>A0ACB7XY14_9ERIC</name>
<gene>
    <name evidence="1" type="ORF">Vadar_004580</name>
</gene>